<evidence type="ECO:0000313" key="1">
    <source>
        <dbReference type="EMBL" id="TWU30311.1"/>
    </source>
</evidence>
<accession>A0A5C6D3F1</accession>
<dbReference type="RefSeq" id="WP_197530394.1">
    <property type="nucleotide sequence ID" value="NZ_SJPS01000001.1"/>
</dbReference>
<protein>
    <recommendedName>
        <fullName evidence="3">DUF104 domain-containing protein</fullName>
    </recommendedName>
</protein>
<dbReference type="AlphaFoldDB" id="A0A5C6D3F1"/>
<keyword evidence="2" id="KW-1185">Reference proteome</keyword>
<dbReference type="SUPFAM" id="SSF141694">
    <property type="entry name" value="AF2212/PG0164-like"/>
    <property type="match status" value="1"/>
</dbReference>
<dbReference type="Gene3D" id="4.10.1150.10">
    <property type="entry name" value="AF2212/PG0164-like"/>
    <property type="match status" value="1"/>
</dbReference>
<organism evidence="1 2">
    <name type="scientific">Bythopirellula polymerisocia</name>
    <dbReference type="NCBI Taxonomy" id="2528003"/>
    <lineage>
        <taxon>Bacteria</taxon>
        <taxon>Pseudomonadati</taxon>
        <taxon>Planctomycetota</taxon>
        <taxon>Planctomycetia</taxon>
        <taxon>Pirellulales</taxon>
        <taxon>Lacipirellulaceae</taxon>
        <taxon>Bythopirellula</taxon>
    </lineage>
</organism>
<reference evidence="1 2" key="1">
    <citation type="submission" date="2019-02" db="EMBL/GenBank/DDBJ databases">
        <title>Deep-cultivation of Planctomycetes and their phenomic and genomic characterization uncovers novel biology.</title>
        <authorList>
            <person name="Wiegand S."/>
            <person name="Jogler M."/>
            <person name="Boedeker C."/>
            <person name="Pinto D."/>
            <person name="Vollmers J."/>
            <person name="Rivas-Marin E."/>
            <person name="Kohn T."/>
            <person name="Peeters S.H."/>
            <person name="Heuer A."/>
            <person name="Rast P."/>
            <person name="Oberbeckmann S."/>
            <person name="Bunk B."/>
            <person name="Jeske O."/>
            <person name="Meyerdierks A."/>
            <person name="Storesund J.E."/>
            <person name="Kallscheuer N."/>
            <person name="Luecker S."/>
            <person name="Lage O.M."/>
            <person name="Pohl T."/>
            <person name="Merkel B.J."/>
            <person name="Hornburger P."/>
            <person name="Mueller R.-W."/>
            <person name="Bruemmer F."/>
            <person name="Labrenz M."/>
            <person name="Spormann A.M."/>
            <person name="Op Den Camp H."/>
            <person name="Overmann J."/>
            <person name="Amann R."/>
            <person name="Jetten M.S.M."/>
            <person name="Mascher T."/>
            <person name="Medema M.H."/>
            <person name="Devos D.P."/>
            <person name="Kaster A.-K."/>
            <person name="Ovreas L."/>
            <person name="Rohde M."/>
            <person name="Galperin M.Y."/>
            <person name="Jogler C."/>
        </authorList>
    </citation>
    <scope>NUCLEOTIDE SEQUENCE [LARGE SCALE GENOMIC DNA]</scope>
    <source>
        <strain evidence="1 2">Pla144</strain>
    </source>
</reference>
<proteinExistence type="predicted"/>
<dbReference type="EMBL" id="SJPS01000001">
    <property type="protein sequence ID" value="TWU30311.1"/>
    <property type="molecule type" value="Genomic_DNA"/>
</dbReference>
<dbReference type="InterPro" id="IPR024069">
    <property type="entry name" value="AF2212-like_dom_sf"/>
</dbReference>
<comment type="caution">
    <text evidence="1">The sequence shown here is derived from an EMBL/GenBank/DDBJ whole genome shotgun (WGS) entry which is preliminary data.</text>
</comment>
<name>A0A5C6D3F1_9BACT</name>
<evidence type="ECO:0000313" key="2">
    <source>
        <dbReference type="Proteomes" id="UP000318437"/>
    </source>
</evidence>
<sequence length="77" mass="8363">MIEQINAIYENGGFRPVNLTEVPLSDGALVRLTVEPIPQDTGQSILELAAQVYAGLSEEDVSEVENIALDRTGFFTP</sequence>
<dbReference type="Pfam" id="PF01954">
    <property type="entry name" value="AF2212-like"/>
    <property type="match status" value="1"/>
</dbReference>
<evidence type="ECO:0008006" key="3">
    <source>
        <dbReference type="Google" id="ProtNLM"/>
    </source>
</evidence>
<dbReference type="Proteomes" id="UP000318437">
    <property type="component" value="Unassembled WGS sequence"/>
</dbReference>
<gene>
    <name evidence="1" type="ORF">Pla144_10970</name>
</gene>
<dbReference type="InterPro" id="IPR008203">
    <property type="entry name" value="AF2212-like"/>
</dbReference>